<dbReference type="KEGG" id="theu:HPC62_22000"/>
<dbReference type="Proteomes" id="UP000505210">
    <property type="component" value="Chromosome"/>
</dbReference>
<dbReference type="EMBL" id="CP053661">
    <property type="protein sequence ID" value="QKD84503.1"/>
    <property type="molecule type" value="Genomic_DNA"/>
</dbReference>
<keyword evidence="3" id="KW-1185">Reference proteome</keyword>
<sequence>MANRRASGQFPQAWLRESHWMGVGAKAGLSVGLVAGLMGGAIAVHAVPQSDAPAATRTAAAASDDMTRLLLSEPPDLSLAQPGAILPDPEMITANTISQEGLTLPSLWWVRDQFGEQLLETWLVYPAREDSPQRVELVVNPQVWSIYNYMERYTFVNQFGASASTYGYSTRVFDRQGNLLAAYLCDFSGVALGQAEGRRDCDIMLRSDGIAGLTGRPTPAAATPTTPAEIGQR</sequence>
<protein>
    <submittedName>
        <fullName evidence="2">Uncharacterized protein</fullName>
    </submittedName>
</protein>
<accession>A0A6M8BP21</accession>
<evidence type="ECO:0000313" key="3">
    <source>
        <dbReference type="Proteomes" id="UP000505210"/>
    </source>
</evidence>
<feature type="region of interest" description="Disordered" evidence="1">
    <location>
        <begin position="214"/>
        <end position="233"/>
    </location>
</feature>
<reference evidence="2 3" key="1">
    <citation type="submission" date="2020-05" db="EMBL/GenBank/DDBJ databases">
        <title>Complete genome sequence of of a novel Thermoleptolyngbya strain isolated from hot springs of Ganzi, Sichuan China.</title>
        <authorList>
            <person name="Tang J."/>
            <person name="Daroch M."/>
            <person name="Li L."/>
            <person name="Waleron K."/>
            <person name="Waleron M."/>
            <person name="Waleron M."/>
        </authorList>
    </citation>
    <scope>NUCLEOTIDE SEQUENCE [LARGE SCALE GENOMIC DNA]</scope>
    <source>
        <strain evidence="2 3">PKUAC-SCTA183</strain>
    </source>
</reference>
<evidence type="ECO:0000313" key="2">
    <source>
        <dbReference type="EMBL" id="QKD84503.1"/>
    </source>
</evidence>
<organism evidence="2 3">
    <name type="scientific">Thermoleptolyngbya sichuanensis A183</name>
    <dbReference type="NCBI Taxonomy" id="2737172"/>
    <lineage>
        <taxon>Bacteria</taxon>
        <taxon>Bacillati</taxon>
        <taxon>Cyanobacteriota</taxon>
        <taxon>Cyanophyceae</taxon>
        <taxon>Oculatellales</taxon>
        <taxon>Oculatellaceae</taxon>
        <taxon>Thermoleptolyngbya</taxon>
        <taxon>Thermoleptolyngbya sichuanensis</taxon>
    </lineage>
</organism>
<gene>
    <name evidence="2" type="ORF">HPC62_22000</name>
</gene>
<proteinExistence type="predicted"/>
<name>A0A6M8BP21_9CYAN</name>
<dbReference type="RefSeq" id="WP_172358527.1">
    <property type="nucleotide sequence ID" value="NZ_CP053661.1"/>
</dbReference>
<feature type="compositionally biased region" description="Low complexity" evidence="1">
    <location>
        <begin position="217"/>
        <end position="233"/>
    </location>
</feature>
<dbReference type="AlphaFoldDB" id="A0A6M8BP21"/>
<evidence type="ECO:0000256" key="1">
    <source>
        <dbReference type="SAM" id="MobiDB-lite"/>
    </source>
</evidence>